<dbReference type="PANTHER" id="PTHR30160:SF1">
    <property type="entry name" value="LIPOPOLYSACCHARIDE 1,2-N-ACETYLGLUCOSAMINETRANSFERASE-RELATED"/>
    <property type="match status" value="1"/>
</dbReference>
<dbReference type="RefSeq" id="WP_350401658.1">
    <property type="nucleotide sequence ID" value="NZ_JBELOE010000200.1"/>
</dbReference>
<dbReference type="Proteomes" id="UP001467690">
    <property type="component" value="Unassembled WGS sequence"/>
</dbReference>
<gene>
    <name evidence="1" type="ORF">ABS311_09735</name>
</gene>
<organism evidence="1 2">
    <name type="scientific">Catenovulum sediminis</name>
    <dbReference type="NCBI Taxonomy" id="1740262"/>
    <lineage>
        <taxon>Bacteria</taxon>
        <taxon>Pseudomonadati</taxon>
        <taxon>Pseudomonadota</taxon>
        <taxon>Gammaproteobacteria</taxon>
        <taxon>Alteromonadales</taxon>
        <taxon>Alteromonadaceae</taxon>
        <taxon>Catenovulum</taxon>
    </lineage>
</organism>
<keyword evidence="2" id="KW-1185">Reference proteome</keyword>
<proteinExistence type="predicted"/>
<dbReference type="Gene3D" id="3.40.50.2000">
    <property type="entry name" value="Glycogen Phosphorylase B"/>
    <property type="match status" value="2"/>
</dbReference>
<protein>
    <recommendedName>
        <fullName evidence="3">Glycosyltransferase family 9 protein</fullName>
    </recommendedName>
</protein>
<dbReference type="SUPFAM" id="SSF53756">
    <property type="entry name" value="UDP-Glycosyltransferase/glycogen phosphorylase"/>
    <property type="match status" value="1"/>
</dbReference>
<dbReference type="InterPro" id="IPR051199">
    <property type="entry name" value="LPS_LOS_Heptosyltrfase"/>
</dbReference>
<evidence type="ECO:0000313" key="1">
    <source>
        <dbReference type="EMBL" id="MER2492161.1"/>
    </source>
</evidence>
<reference evidence="1 2" key="1">
    <citation type="submission" date="2024-06" db="EMBL/GenBank/DDBJ databases">
        <authorList>
            <person name="Chen R.Y."/>
        </authorList>
    </citation>
    <scope>NUCLEOTIDE SEQUENCE [LARGE SCALE GENOMIC DNA]</scope>
    <source>
        <strain evidence="1 2">D2</strain>
    </source>
</reference>
<dbReference type="PANTHER" id="PTHR30160">
    <property type="entry name" value="TETRAACYLDISACCHARIDE 4'-KINASE-RELATED"/>
    <property type="match status" value="1"/>
</dbReference>
<dbReference type="EMBL" id="JBELOE010000200">
    <property type="protein sequence ID" value="MER2492161.1"/>
    <property type="molecule type" value="Genomic_DNA"/>
</dbReference>
<evidence type="ECO:0008006" key="3">
    <source>
        <dbReference type="Google" id="ProtNLM"/>
    </source>
</evidence>
<sequence>MSSTEKPLKILIIRLLNLADVAAIGVPALRYFKQQNPSAEFTFLTFSQGAEVIQLAEPDCGVMQLARDQWPEDFIPAMEAFLGLAEQIVGEAYDQIINLDTSFMACFLTRFLKDAGERAMGNYLSISVQELIEQFQKQALKPEYVNQPSAYLESTFSAMHKWFTPWWEAEYLPNEGYPEHFLVTCCGFDRLQMNMSIPVTADKKLTQAGQGKKTIALAGNALPNYPHMQVVKKRLLELGYQVWSEPFTDMPIKEKLEKLAACDLLITPPSELLWLAKTVNCKVLLISGATQPQMIMPDFATDPTGECAACLSQLTGQSPVSPCNCISADEVMKCVDEIFTKHDG</sequence>
<comment type="caution">
    <text evidence="1">The sequence shown here is derived from an EMBL/GenBank/DDBJ whole genome shotgun (WGS) entry which is preliminary data.</text>
</comment>
<name>A0ABV1RHD6_9ALTE</name>
<evidence type="ECO:0000313" key="2">
    <source>
        <dbReference type="Proteomes" id="UP001467690"/>
    </source>
</evidence>
<accession>A0ABV1RHD6</accession>